<dbReference type="AlphaFoldDB" id="A0AAX4IDJ4"/>
<dbReference type="RefSeq" id="XP_062778656.1">
    <property type="nucleotide sequence ID" value="XM_062922605.1"/>
</dbReference>
<accession>A0AAX4IDJ4</accession>
<name>A0AAX4IDJ4_9PEZI</name>
<keyword evidence="2" id="KW-1185">Reference proteome</keyword>
<dbReference type="GeneID" id="87942949"/>
<protein>
    <submittedName>
        <fullName evidence="1">Uncharacterized protein</fullName>
    </submittedName>
</protein>
<evidence type="ECO:0000313" key="1">
    <source>
        <dbReference type="EMBL" id="WQF81432.1"/>
    </source>
</evidence>
<organism evidence="1 2">
    <name type="scientific">Colletotrichum destructivum</name>
    <dbReference type="NCBI Taxonomy" id="34406"/>
    <lineage>
        <taxon>Eukaryota</taxon>
        <taxon>Fungi</taxon>
        <taxon>Dikarya</taxon>
        <taxon>Ascomycota</taxon>
        <taxon>Pezizomycotina</taxon>
        <taxon>Sordariomycetes</taxon>
        <taxon>Hypocreomycetidae</taxon>
        <taxon>Glomerellales</taxon>
        <taxon>Glomerellaceae</taxon>
        <taxon>Colletotrichum</taxon>
        <taxon>Colletotrichum destructivum species complex</taxon>
    </lineage>
</organism>
<reference evidence="2" key="1">
    <citation type="journal article" date="2023" name="bioRxiv">
        <title>Complete genome of the Medicago anthracnose fungus, Colletotrichum destructivum, reveals a mini-chromosome-like region within a core chromosome.</title>
        <authorList>
            <person name="Lapalu N."/>
            <person name="Simon A."/>
            <person name="Lu A."/>
            <person name="Plaumann P.-L."/>
            <person name="Amselem J."/>
            <person name="Pigne S."/>
            <person name="Auger A."/>
            <person name="Koch C."/>
            <person name="Dallery J.-F."/>
            <person name="O'Connell R.J."/>
        </authorList>
    </citation>
    <scope>NUCLEOTIDE SEQUENCE [LARGE SCALE GENOMIC DNA]</scope>
    <source>
        <strain evidence="2">CBS 520.97</strain>
    </source>
</reference>
<proteinExistence type="predicted"/>
<gene>
    <name evidence="1" type="ORF">CDEST_06446</name>
</gene>
<dbReference type="Proteomes" id="UP001322277">
    <property type="component" value="Chromosome 4"/>
</dbReference>
<dbReference type="EMBL" id="CP137308">
    <property type="protein sequence ID" value="WQF81432.1"/>
    <property type="molecule type" value="Genomic_DNA"/>
</dbReference>
<evidence type="ECO:0000313" key="2">
    <source>
        <dbReference type="Proteomes" id="UP001322277"/>
    </source>
</evidence>
<sequence length="205" mass="23131">MEARIPSGLLSCLPPSPDFDLLSVFRTRGRPTISHQWRVGYTGLEACDVSELDIFGSSKDEIYTEQLIPSAPTKKGGCRHGPDGRERPLAPTRARRIRLDHLQLSTFSIPLVQARWLSLQPLGDFPLHVRKRHCLPTRSPRLTFQCKPYVTSLIVECYKCLNRMPRGRTPPQEAAISSWTATIGIKWAPAALHQTHHQLCNHQPV</sequence>
<dbReference type="KEGG" id="cdet:87942949"/>